<protein>
    <submittedName>
        <fullName evidence="1">Uncharacterized protein</fullName>
    </submittedName>
</protein>
<organism evidence="1 2">
    <name type="scientific">Natronococcus pandeyae</name>
    <dbReference type="NCBI Taxonomy" id="2055836"/>
    <lineage>
        <taxon>Archaea</taxon>
        <taxon>Methanobacteriati</taxon>
        <taxon>Methanobacteriota</taxon>
        <taxon>Stenosarchaea group</taxon>
        <taxon>Halobacteria</taxon>
        <taxon>Halobacteriales</taxon>
        <taxon>Natrialbaceae</taxon>
        <taxon>Natronococcus</taxon>
    </lineage>
</organism>
<dbReference type="InterPro" id="IPR011330">
    <property type="entry name" value="Glyco_hydro/deAcase_b/a-brl"/>
</dbReference>
<dbReference type="SUPFAM" id="SSF88713">
    <property type="entry name" value="Glycoside hydrolase/deacetylase"/>
    <property type="match status" value="1"/>
</dbReference>
<reference evidence="1" key="1">
    <citation type="submission" date="2017-11" db="EMBL/GenBank/DDBJ databases">
        <authorList>
            <person name="Kajale S.C."/>
            <person name="Sharma A."/>
        </authorList>
    </citation>
    <scope>NUCLEOTIDE SEQUENCE</scope>
    <source>
        <strain evidence="1">LS1_42</strain>
    </source>
</reference>
<comment type="caution">
    <text evidence="1">The sequence shown here is derived from an EMBL/GenBank/DDBJ whole genome shotgun (WGS) entry which is preliminary data.</text>
</comment>
<keyword evidence="2" id="KW-1185">Reference proteome</keyword>
<accession>A0A8J8Q4C6</accession>
<gene>
    <name evidence="1" type="ORF">CV102_00445</name>
</gene>
<dbReference type="Proteomes" id="UP000766904">
    <property type="component" value="Unassembled WGS sequence"/>
</dbReference>
<dbReference type="Gene3D" id="3.20.20.370">
    <property type="entry name" value="Glycoside hydrolase/deacetylase"/>
    <property type="match status" value="1"/>
</dbReference>
<dbReference type="EMBL" id="PHNJ01000001">
    <property type="protein sequence ID" value="TYL40085.1"/>
    <property type="molecule type" value="Genomic_DNA"/>
</dbReference>
<dbReference type="GO" id="GO:0005975">
    <property type="term" value="P:carbohydrate metabolic process"/>
    <property type="evidence" value="ECO:0007669"/>
    <property type="project" value="InterPro"/>
</dbReference>
<dbReference type="OrthoDB" id="301436at2157"/>
<name>A0A8J8Q4C6_9EURY</name>
<dbReference type="RefSeq" id="WP_148855715.1">
    <property type="nucleotide sequence ID" value="NZ_PHNJ01000001.1"/>
</dbReference>
<dbReference type="AlphaFoldDB" id="A0A8J8Q4C6"/>
<sequence>MSSSTDRTDQVRTDGWAKDFSYDYYRTLLRTLQTNFDLRTLSEYQSRRPTGERVAFVRHDVDVCLERAVEMAEVEHELGVRSTYMVIPDSPLYNIEEEKDLLHLIHEFGHEIALHCDLDPAAPGGVDASADGLSRAELRQIEEDKRRLEAIDIQPITSLSFHRPSERVLEGPRTIAGMVNAYNPDLLSAYISDSSGRWREGNPIESITENAAADRLQILTHPVWWGQRHLPPLERFNSVADKFEVLDERMYDELVSIYSAYGEQTDRIVV</sequence>
<evidence type="ECO:0000313" key="2">
    <source>
        <dbReference type="Proteomes" id="UP000766904"/>
    </source>
</evidence>
<evidence type="ECO:0000313" key="1">
    <source>
        <dbReference type="EMBL" id="TYL40085.1"/>
    </source>
</evidence>
<proteinExistence type="predicted"/>